<dbReference type="InterPro" id="IPR037359">
    <property type="entry name" value="NST/OST"/>
</dbReference>
<evidence type="ECO:0000259" key="7">
    <source>
        <dbReference type="Pfam" id="PF00685"/>
    </source>
</evidence>
<dbReference type="InterPro" id="IPR000863">
    <property type="entry name" value="Sulfotransferase_dom"/>
</dbReference>
<evidence type="ECO:0000256" key="2">
    <source>
        <dbReference type="ARBA" id="ARBA00023180"/>
    </source>
</evidence>
<feature type="region of interest" description="Disordered" evidence="5">
    <location>
        <begin position="85"/>
        <end position="107"/>
    </location>
</feature>
<keyword evidence="2" id="KW-0325">Glycoprotein</keyword>
<dbReference type="Gene3D" id="3.40.50.300">
    <property type="entry name" value="P-loop containing nucleotide triphosphate hydrolases"/>
    <property type="match status" value="1"/>
</dbReference>
<evidence type="ECO:0000256" key="3">
    <source>
        <dbReference type="PIRSR" id="PIRSR637359-1"/>
    </source>
</evidence>
<keyword evidence="1" id="KW-0808">Transferase</keyword>
<accession>F2TWP7</accession>
<evidence type="ECO:0000256" key="1">
    <source>
        <dbReference type="ARBA" id="ARBA00022679"/>
    </source>
</evidence>
<keyword evidence="6" id="KW-1133">Transmembrane helix</keyword>
<evidence type="ECO:0000256" key="6">
    <source>
        <dbReference type="SAM" id="Phobius"/>
    </source>
</evidence>
<feature type="active site" description="For sulfotransferase activity" evidence="3">
    <location>
        <position position="164"/>
    </location>
</feature>
<dbReference type="GeneID" id="16067930"/>
<evidence type="ECO:0000313" key="9">
    <source>
        <dbReference type="Proteomes" id="UP000007799"/>
    </source>
</evidence>
<keyword evidence="6" id="KW-0812">Transmembrane</keyword>
<feature type="binding site" evidence="4">
    <location>
        <position position="270"/>
    </location>
    <ligand>
        <name>3'-phosphoadenylyl sulfate</name>
        <dbReference type="ChEBI" id="CHEBI:58339"/>
    </ligand>
</feature>
<dbReference type="RefSeq" id="XP_004999062.1">
    <property type="nucleotide sequence ID" value="XM_004999005.1"/>
</dbReference>
<dbReference type="InParanoid" id="F2TWP7"/>
<feature type="binding site" evidence="4">
    <location>
        <position position="278"/>
    </location>
    <ligand>
        <name>3'-phosphoadenylyl sulfate</name>
        <dbReference type="ChEBI" id="CHEBI:58339"/>
    </ligand>
</feature>
<feature type="compositionally biased region" description="Low complexity" evidence="5">
    <location>
        <begin position="7"/>
        <end position="24"/>
    </location>
</feature>
<proteinExistence type="predicted"/>
<evidence type="ECO:0000313" key="8">
    <source>
        <dbReference type="EMBL" id="EGD72493.1"/>
    </source>
</evidence>
<dbReference type="PANTHER" id="PTHR10605:SF56">
    <property type="entry name" value="BIFUNCTIONAL HEPARAN SULFATE N-DEACETYLASE_N-SULFOTRANSFERASE"/>
    <property type="match status" value="1"/>
</dbReference>
<feature type="transmembrane region" description="Helical" evidence="6">
    <location>
        <begin position="41"/>
        <end position="59"/>
    </location>
</feature>
<dbReference type="AlphaFoldDB" id="F2TWP7"/>
<dbReference type="EMBL" id="GL832955">
    <property type="protein sequence ID" value="EGD72493.1"/>
    <property type="molecule type" value="Genomic_DNA"/>
</dbReference>
<feature type="region of interest" description="Disordered" evidence="5">
    <location>
        <begin position="1"/>
        <end position="24"/>
    </location>
</feature>
<dbReference type="PANTHER" id="PTHR10605">
    <property type="entry name" value="HEPARAN SULFATE SULFOTRANSFERASE"/>
    <property type="match status" value="1"/>
</dbReference>
<feature type="region of interest" description="Disordered" evidence="5">
    <location>
        <begin position="281"/>
        <end position="300"/>
    </location>
</feature>
<name>F2TWP7_SALR5</name>
<organism evidence="9">
    <name type="scientific">Salpingoeca rosetta (strain ATCC 50818 / BSB-021)</name>
    <dbReference type="NCBI Taxonomy" id="946362"/>
    <lineage>
        <taxon>Eukaryota</taxon>
        <taxon>Choanoflagellata</taxon>
        <taxon>Craspedida</taxon>
        <taxon>Salpingoecidae</taxon>
        <taxon>Salpingoeca</taxon>
    </lineage>
</organism>
<sequence length="413" mass="46202">MRSVQQANAAAARSTSSPTTAGTTTATVGTIAGLASAQRRWLVGLVVVAAVFFIFIVTATSSRSPGGGQAGVQSRRWRTLGDGKLDIASQQRGQQHPDDSRRSRGRRRGDALQQYLFPTPSNPDFMGPKPNHLPANAVNTSMLTPFERQMAVQVPHFLIIGVQKCGTSALYFSLCQHPNITCAAKVKEPFFLSMPSSTRYLSAYASTAVSSIRHQYHLSYAATCFDLNALRPGQMTMEASTTYFESDTAFDIISSHLVNSHEIKLLVILREPVSRAYSHYQHDMRRKGPKPNQPRDPNNPFHGDKYASFISATKDELAILRHCREVDELYARNELPHKEAFDYEAFYRCVTATAEQYRRVNKQALPGYLLKGLYYGRLRKWLGSFPSRLHVIVYDSFRFDPVQELNKVALSTN</sequence>
<dbReference type="Pfam" id="PF00685">
    <property type="entry name" value="Sulfotransfer_1"/>
    <property type="match status" value="1"/>
</dbReference>
<evidence type="ECO:0000256" key="5">
    <source>
        <dbReference type="SAM" id="MobiDB-lite"/>
    </source>
</evidence>
<dbReference type="KEGG" id="sre:PTSG_00519"/>
<dbReference type="Proteomes" id="UP000007799">
    <property type="component" value="Unassembled WGS sequence"/>
</dbReference>
<reference evidence="8" key="1">
    <citation type="submission" date="2009-08" db="EMBL/GenBank/DDBJ databases">
        <title>Annotation of Salpingoeca rosetta.</title>
        <authorList>
            <consortium name="The Broad Institute Genome Sequencing Platform"/>
            <person name="Russ C."/>
            <person name="Cuomo C."/>
            <person name="Burger G."/>
            <person name="Gray M.W."/>
            <person name="Holland P.W.H."/>
            <person name="King N."/>
            <person name="Lang F.B.F."/>
            <person name="Roger A.J."/>
            <person name="Ruiz-Trillo I."/>
            <person name="Young S.K."/>
            <person name="Zeng Q."/>
            <person name="Gargeya S."/>
            <person name="Alvarado L."/>
            <person name="Berlin A."/>
            <person name="Chapman S.B."/>
            <person name="Chen Z."/>
            <person name="Freedman E."/>
            <person name="Gellesch M."/>
            <person name="Goldberg J."/>
            <person name="Griggs A."/>
            <person name="Gujja S."/>
            <person name="Heilman E."/>
            <person name="Heiman D."/>
            <person name="Howarth C."/>
            <person name="Mehta T."/>
            <person name="Neiman D."/>
            <person name="Pearson M."/>
            <person name="Roberts A."/>
            <person name="Saif S."/>
            <person name="Shea T."/>
            <person name="Shenoy N."/>
            <person name="Sisk P."/>
            <person name="Stolte C."/>
            <person name="Sykes S."/>
            <person name="White J."/>
            <person name="Yandava C."/>
            <person name="Haas B."/>
            <person name="Nusbaum C."/>
            <person name="Birren B."/>
        </authorList>
    </citation>
    <scope>NUCLEOTIDE SEQUENCE [LARGE SCALE GENOMIC DNA]</scope>
    <source>
        <strain evidence="8">ATCC 50818</strain>
    </source>
</reference>
<dbReference type="OrthoDB" id="411451at2759"/>
<keyword evidence="9" id="KW-1185">Reference proteome</keyword>
<dbReference type="GO" id="GO:0008146">
    <property type="term" value="F:sulfotransferase activity"/>
    <property type="evidence" value="ECO:0007669"/>
    <property type="project" value="InterPro"/>
</dbReference>
<protein>
    <recommendedName>
        <fullName evidence="7">Sulfotransferase domain-containing protein</fullName>
    </recommendedName>
</protein>
<feature type="domain" description="Sulfotransferase" evidence="7">
    <location>
        <begin position="155"/>
        <end position="409"/>
    </location>
</feature>
<dbReference type="InterPro" id="IPR027417">
    <property type="entry name" value="P-loop_NTPase"/>
</dbReference>
<keyword evidence="6" id="KW-0472">Membrane</keyword>
<evidence type="ECO:0000256" key="4">
    <source>
        <dbReference type="PIRSR" id="PIRSR637359-2"/>
    </source>
</evidence>
<gene>
    <name evidence="8" type="ORF">PTSG_00519</name>
</gene>
<dbReference type="SUPFAM" id="SSF52540">
    <property type="entry name" value="P-loop containing nucleoside triphosphate hydrolases"/>
    <property type="match status" value="1"/>
</dbReference>
<dbReference type="FunCoup" id="F2TWP7">
    <property type="interactions" value="253"/>
</dbReference>